<evidence type="ECO:0000259" key="2">
    <source>
        <dbReference type="PROSITE" id="PS50113"/>
    </source>
</evidence>
<dbReference type="Pfam" id="PF00563">
    <property type="entry name" value="EAL"/>
    <property type="match status" value="1"/>
</dbReference>
<feature type="domain" description="EAL" evidence="3">
    <location>
        <begin position="537"/>
        <end position="792"/>
    </location>
</feature>
<dbReference type="InterPro" id="IPR000014">
    <property type="entry name" value="PAS"/>
</dbReference>
<dbReference type="SUPFAM" id="SSF55073">
    <property type="entry name" value="Nucleotide cyclase"/>
    <property type="match status" value="1"/>
</dbReference>
<feature type="domain" description="GGDEF" evidence="4">
    <location>
        <begin position="390"/>
        <end position="528"/>
    </location>
</feature>
<feature type="domain" description="PAC" evidence="2">
    <location>
        <begin position="181"/>
        <end position="235"/>
    </location>
</feature>
<dbReference type="SMART" id="SM00267">
    <property type="entry name" value="GGDEF"/>
    <property type="match status" value="1"/>
</dbReference>
<dbReference type="NCBIfam" id="TIGR00229">
    <property type="entry name" value="sensory_box"/>
    <property type="match status" value="2"/>
</dbReference>
<reference evidence="5 6" key="1">
    <citation type="submission" date="2018-01" db="EMBL/GenBank/DDBJ databases">
        <title>Complete genome sequences of the type strains of Marinobacter flavimaris and Marinobacter maroccanus.</title>
        <authorList>
            <person name="Palau M."/>
            <person name="Boujida N."/>
            <person name="Manresa A."/>
            <person name="Minana-Galbis D."/>
        </authorList>
    </citation>
    <scope>NUCLEOTIDE SEQUENCE [LARGE SCALE GENOMIC DNA]</scope>
    <source>
        <strain evidence="5 6">N4</strain>
    </source>
</reference>
<feature type="domain" description="PAS" evidence="1">
    <location>
        <begin position="232"/>
        <end position="303"/>
    </location>
</feature>
<dbReference type="InterPro" id="IPR052155">
    <property type="entry name" value="Biofilm_reg_signaling"/>
</dbReference>
<dbReference type="PROSITE" id="PS50883">
    <property type="entry name" value="EAL"/>
    <property type="match status" value="1"/>
</dbReference>
<dbReference type="InterPro" id="IPR001610">
    <property type="entry name" value="PAC"/>
</dbReference>
<sequence>MHANNVLHDLIDLFEFRHGPCRVLLNLGGSEPVSFGNHFEPPAQESLTIDLINRAGAAVGSLLVEWPDGNALTEGRRDAVERLARLVRDHLDIKILEELQTSLHDKNAQIALLSEVARQTSNGVVVTDLEGRINWVNDGFQKVTGFSLEEVTGRKPGSFLQGKQTDPETVARMRQRLSEYQDFEVELINYHRSGRPYWVRIHCEPLRLGGDQISGFMAIQTDIDAEKRSKEKLERFRQTLDSTLDCVFMFDAATLRFFYVNQGALDQLGYSEAELLGMHPYDIKPRYDETEFRELVRPLVERRIPRFNFETVHRRENGSDIPVEVFLQYIELEGDEPRFVAIVRDITEQKNQTQAIEQLAYFDPLTKLPNRRLIRTKLDHAMASCASTGQFGAVLLSDLDDFKSVNDTLGHRFGDDLLVEIAGRFKRVLPHSGDLSRLGGDEFLFILSGLGETTEKAKEKSLAIGQALLQAASSPTKILGDTKSVSTSLGIVLFDGDSIPASELMRMADIAMYDSKKKGKNCLSVFDDAMQKKLIDEHDLTRDLILALNRTEEIAPWFQPKVDPGGRWVGFEALVRWNHPKRGVLNPGQFIDIAEGQNLMPALGEAVLVHACKLMSAWRRQYPIQNWTLAVNVSQSQLAMDDFPAKVEEVLTKTNLPAHCLQLEITESVVAENIDGCIAQMNRLRRLGVSFSLDDFGTGYSSLSYLRQLPIDELKIDKSFVDTLLLYEEGYSIVRAILQLAQSLNLSVVAEGIEEEAQLRALVNLGCKRYQGFLFSRPQAPEQIRDCLAAMKIVS</sequence>
<dbReference type="CDD" id="cd01948">
    <property type="entry name" value="EAL"/>
    <property type="match status" value="1"/>
</dbReference>
<organism evidence="5 6">
    <name type="scientific">Marinobacter maroccanus</name>
    <dbReference type="NCBI Taxonomy" id="2055143"/>
    <lineage>
        <taxon>Bacteria</taxon>
        <taxon>Pseudomonadati</taxon>
        <taxon>Pseudomonadota</taxon>
        <taxon>Gammaproteobacteria</taxon>
        <taxon>Pseudomonadales</taxon>
        <taxon>Marinobacteraceae</taxon>
        <taxon>Marinobacter</taxon>
    </lineage>
</organism>
<dbReference type="InterPro" id="IPR029787">
    <property type="entry name" value="Nucleotide_cyclase"/>
</dbReference>
<dbReference type="InterPro" id="IPR043128">
    <property type="entry name" value="Rev_trsase/Diguanyl_cyclase"/>
</dbReference>
<dbReference type="InterPro" id="IPR001633">
    <property type="entry name" value="EAL_dom"/>
</dbReference>
<accession>A0A2S5Z7W9</accession>
<proteinExistence type="predicted"/>
<evidence type="ECO:0000313" key="6">
    <source>
        <dbReference type="Proteomes" id="UP000239917"/>
    </source>
</evidence>
<dbReference type="NCBIfam" id="TIGR00254">
    <property type="entry name" value="GGDEF"/>
    <property type="match status" value="1"/>
</dbReference>
<dbReference type="CDD" id="cd00130">
    <property type="entry name" value="PAS"/>
    <property type="match status" value="2"/>
</dbReference>
<dbReference type="EMBL" id="PSSX01000013">
    <property type="protein sequence ID" value="PPI83499.1"/>
    <property type="molecule type" value="Genomic_DNA"/>
</dbReference>
<dbReference type="OrthoDB" id="9812358at2"/>
<comment type="caution">
    <text evidence="5">The sequence shown here is derived from an EMBL/GenBank/DDBJ whole genome shotgun (WGS) entry which is preliminary data.</text>
</comment>
<gene>
    <name evidence="5" type="ORF">KEHDKFFH_14115</name>
</gene>
<dbReference type="PROSITE" id="PS50112">
    <property type="entry name" value="PAS"/>
    <property type="match status" value="2"/>
</dbReference>
<evidence type="ECO:0000259" key="4">
    <source>
        <dbReference type="PROSITE" id="PS50887"/>
    </source>
</evidence>
<dbReference type="SMART" id="SM00086">
    <property type="entry name" value="PAC"/>
    <property type="match status" value="2"/>
</dbReference>
<dbReference type="InterPro" id="IPR035965">
    <property type="entry name" value="PAS-like_dom_sf"/>
</dbReference>
<name>A0A2S5Z7W9_9GAMM</name>
<dbReference type="PROSITE" id="PS50113">
    <property type="entry name" value="PAC"/>
    <property type="match status" value="2"/>
</dbReference>
<dbReference type="PANTHER" id="PTHR44757">
    <property type="entry name" value="DIGUANYLATE CYCLASE DGCP"/>
    <property type="match status" value="1"/>
</dbReference>
<dbReference type="SUPFAM" id="SSF55785">
    <property type="entry name" value="PYP-like sensor domain (PAS domain)"/>
    <property type="match status" value="2"/>
</dbReference>
<dbReference type="Pfam" id="PF00990">
    <property type="entry name" value="GGDEF"/>
    <property type="match status" value="1"/>
</dbReference>
<evidence type="ECO:0000313" key="5">
    <source>
        <dbReference type="EMBL" id="PPI83499.1"/>
    </source>
</evidence>
<dbReference type="CDD" id="cd01949">
    <property type="entry name" value="GGDEF"/>
    <property type="match status" value="1"/>
</dbReference>
<dbReference type="SUPFAM" id="SSF141868">
    <property type="entry name" value="EAL domain-like"/>
    <property type="match status" value="1"/>
</dbReference>
<dbReference type="Proteomes" id="UP000239917">
    <property type="component" value="Unassembled WGS sequence"/>
</dbReference>
<dbReference type="Gene3D" id="3.30.70.270">
    <property type="match status" value="1"/>
</dbReference>
<dbReference type="RefSeq" id="WP_104322491.1">
    <property type="nucleotide sequence ID" value="NZ_PSSX01000013.1"/>
</dbReference>
<dbReference type="InterPro" id="IPR000160">
    <property type="entry name" value="GGDEF_dom"/>
</dbReference>
<dbReference type="Gene3D" id="3.20.20.450">
    <property type="entry name" value="EAL domain"/>
    <property type="match status" value="1"/>
</dbReference>
<keyword evidence="6" id="KW-1185">Reference proteome</keyword>
<protein>
    <recommendedName>
        <fullName evidence="7">GGDEF domain-containing protein</fullName>
    </recommendedName>
</protein>
<dbReference type="Gene3D" id="3.30.450.20">
    <property type="entry name" value="PAS domain"/>
    <property type="match status" value="2"/>
</dbReference>
<dbReference type="AlphaFoldDB" id="A0A2S5Z7W9"/>
<dbReference type="PROSITE" id="PS50887">
    <property type="entry name" value="GGDEF"/>
    <property type="match status" value="1"/>
</dbReference>
<evidence type="ECO:0000259" key="3">
    <source>
        <dbReference type="PROSITE" id="PS50883"/>
    </source>
</evidence>
<dbReference type="SMART" id="SM00052">
    <property type="entry name" value="EAL"/>
    <property type="match status" value="1"/>
</dbReference>
<feature type="domain" description="PAS" evidence="1">
    <location>
        <begin position="109"/>
        <end position="184"/>
    </location>
</feature>
<dbReference type="SMART" id="SM00091">
    <property type="entry name" value="PAS"/>
    <property type="match status" value="2"/>
</dbReference>
<feature type="domain" description="PAC" evidence="2">
    <location>
        <begin position="307"/>
        <end position="358"/>
    </location>
</feature>
<evidence type="ECO:0000259" key="1">
    <source>
        <dbReference type="PROSITE" id="PS50112"/>
    </source>
</evidence>
<evidence type="ECO:0008006" key="7">
    <source>
        <dbReference type="Google" id="ProtNLM"/>
    </source>
</evidence>
<dbReference type="InterPro" id="IPR035919">
    <property type="entry name" value="EAL_sf"/>
</dbReference>
<dbReference type="PANTHER" id="PTHR44757:SF2">
    <property type="entry name" value="BIOFILM ARCHITECTURE MAINTENANCE PROTEIN MBAA"/>
    <property type="match status" value="1"/>
</dbReference>
<dbReference type="Pfam" id="PF13426">
    <property type="entry name" value="PAS_9"/>
    <property type="match status" value="2"/>
</dbReference>
<dbReference type="InterPro" id="IPR000700">
    <property type="entry name" value="PAS-assoc_C"/>
</dbReference>